<feature type="chain" id="PRO_5006773004" description="Peptidyl-prolyl cis-trans isomerase" evidence="4">
    <location>
        <begin position="26"/>
        <end position="263"/>
    </location>
</feature>
<sequence length="263" mass="28395">MISSWKKKLPLALSVMIMGSQAAWATVVEVQTVLGNFQVNLFDKKTPATVNNFLGYVNSGAYYSNVVHRSVPDFVIQAGGFTYNDEFPLDRVTKGAAIANEPELSNVRGTIAMAKSAGDPNSATSEWFINLDDNSANLDIQNGGFSVFGQVLGDGMKVVDAIAEMQTYDAGGALTDIPLRDYSDDQEELKGENLILITDIVVVDDSTDTHPELEPVPNTLIDKQQNDDNNGSSGSGGGLSWGILMLGLAVILRARPSIRCYRR</sequence>
<reference evidence="7 8" key="1">
    <citation type="submission" date="2015-12" db="EMBL/GenBank/DDBJ databases">
        <title>Complete genome of Lacimicrobium alkaliphilum KCTC 32984.</title>
        <authorList>
            <person name="Kim S.-G."/>
            <person name="Lee Y.-J."/>
        </authorList>
    </citation>
    <scope>NUCLEOTIDE SEQUENCE [LARGE SCALE GENOMIC DNA]</scope>
    <source>
        <strain evidence="7 8">YelD216</strain>
    </source>
</reference>
<comment type="function">
    <text evidence="4">PPIases accelerate the folding of proteins. It catalyzes the cis-trans isomerization of proline imidic peptide bonds in oligopeptides.</text>
</comment>
<dbReference type="Proteomes" id="UP000068447">
    <property type="component" value="Chromosome"/>
</dbReference>
<dbReference type="Pfam" id="PF00160">
    <property type="entry name" value="Pro_isomerase"/>
    <property type="match status" value="1"/>
</dbReference>
<comment type="catalytic activity">
    <reaction evidence="4">
        <text>[protein]-peptidylproline (omega=180) = [protein]-peptidylproline (omega=0)</text>
        <dbReference type="Rhea" id="RHEA:16237"/>
        <dbReference type="Rhea" id="RHEA-COMP:10747"/>
        <dbReference type="Rhea" id="RHEA-COMP:10748"/>
        <dbReference type="ChEBI" id="CHEBI:83833"/>
        <dbReference type="ChEBI" id="CHEBI:83834"/>
        <dbReference type="EC" id="5.2.1.8"/>
    </reaction>
</comment>
<dbReference type="PANTHER" id="PTHR43246">
    <property type="entry name" value="PEPTIDYL-PROLYL CIS-TRANS ISOMERASE CYP38, CHLOROPLASTIC"/>
    <property type="match status" value="1"/>
</dbReference>
<feature type="signal peptide" evidence="4">
    <location>
        <begin position="1"/>
        <end position="25"/>
    </location>
</feature>
<evidence type="ECO:0000313" key="7">
    <source>
        <dbReference type="EMBL" id="ALT00226.1"/>
    </source>
</evidence>
<dbReference type="InterPro" id="IPR002130">
    <property type="entry name" value="Cyclophilin-type_PPIase_dom"/>
</dbReference>
<dbReference type="Gene3D" id="2.40.100.10">
    <property type="entry name" value="Cyclophilin-like"/>
    <property type="match status" value="1"/>
</dbReference>
<keyword evidence="2 4" id="KW-0697">Rotamase</keyword>
<dbReference type="GO" id="GO:0003755">
    <property type="term" value="F:peptidyl-prolyl cis-trans isomerase activity"/>
    <property type="evidence" value="ECO:0007669"/>
    <property type="project" value="UniProtKB-UniRule"/>
</dbReference>
<evidence type="ECO:0000256" key="2">
    <source>
        <dbReference type="ARBA" id="ARBA00023110"/>
    </source>
</evidence>
<evidence type="ECO:0000256" key="1">
    <source>
        <dbReference type="ARBA" id="ARBA00007365"/>
    </source>
</evidence>
<comment type="similarity">
    <text evidence="1 4">Belongs to the cyclophilin-type PPIase family.</text>
</comment>
<evidence type="ECO:0000313" key="8">
    <source>
        <dbReference type="Proteomes" id="UP000068447"/>
    </source>
</evidence>
<evidence type="ECO:0000256" key="5">
    <source>
        <dbReference type="SAM" id="MobiDB-lite"/>
    </source>
</evidence>
<name>A0A0U3AN47_9ALTE</name>
<evidence type="ECO:0000256" key="3">
    <source>
        <dbReference type="ARBA" id="ARBA00023235"/>
    </source>
</evidence>
<proteinExistence type="inferred from homology"/>
<dbReference type="SUPFAM" id="SSF50891">
    <property type="entry name" value="Cyclophilin-like"/>
    <property type="match status" value="1"/>
</dbReference>
<evidence type="ECO:0000256" key="4">
    <source>
        <dbReference type="RuleBase" id="RU363019"/>
    </source>
</evidence>
<dbReference type="InterPro" id="IPR029000">
    <property type="entry name" value="Cyclophilin-like_dom_sf"/>
</dbReference>
<keyword evidence="8" id="KW-1185">Reference proteome</keyword>
<protein>
    <recommendedName>
        <fullName evidence="4">Peptidyl-prolyl cis-trans isomerase</fullName>
        <shortName evidence="4">PPIase</shortName>
        <ecNumber evidence="4">5.2.1.8</ecNumber>
    </recommendedName>
</protein>
<dbReference type="PROSITE" id="PS50072">
    <property type="entry name" value="CSA_PPIASE_2"/>
    <property type="match status" value="1"/>
</dbReference>
<dbReference type="InterPro" id="IPR020892">
    <property type="entry name" value="Cyclophilin-type_PPIase_CS"/>
</dbReference>
<dbReference type="GO" id="GO:0006457">
    <property type="term" value="P:protein folding"/>
    <property type="evidence" value="ECO:0007669"/>
    <property type="project" value="InterPro"/>
</dbReference>
<dbReference type="EMBL" id="CP013650">
    <property type="protein sequence ID" value="ALT00226.1"/>
    <property type="molecule type" value="Genomic_DNA"/>
</dbReference>
<dbReference type="AlphaFoldDB" id="A0A0U3AN47"/>
<evidence type="ECO:0000259" key="6">
    <source>
        <dbReference type="PROSITE" id="PS50072"/>
    </source>
</evidence>
<dbReference type="PROSITE" id="PS00170">
    <property type="entry name" value="CSA_PPIASE_1"/>
    <property type="match status" value="1"/>
</dbReference>
<gene>
    <name evidence="7" type="ORF">AT746_19460</name>
</gene>
<dbReference type="EC" id="5.2.1.8" evidence="4"/>
<dbReference type="STRING" id="1526571.AT746_19460"/>
<keyword evidence="3 4" id="KW-0413">Isomerase</keyword>
<dbReference type="PRINTS" id="PR00153">
    <property type="entry name" value="CSAPPISMRASE"/>
</dbReference>
<feature type="domain" description="PPIase cyclophilin-type" evidence="6">
    <location>
        <begin position="24"/>
        <end position="181"/>
    </location>
</feature>
<dbReference type="RefSeq" id="WP_062483774.1">
    <property type="nucleotide sequence ID" value="NZ_CP013650.1"/>
</dbReference>
<keyword evidence="4" id="KW-0732">Signal</keyword>
<dbReference type="KEGG" id="lal:AT746_19460"/>
<accession>A0A0U3AN47</accession>
<dbReference type="InterPro" id="IPR044665">
    <property type="entry name" value="E_coli_cyclophilin_A-like"/>
</dbReference>
<feature type="compositionally biased region" description="Polar residues" evidence="5">
    <location>
        <begin position="221"/>
        <end position="230"/>
    </location>
</feature>
<organism evidence="7 8">
    <name type="scientific">Lacimicrobium alkaliphilum</name>
    <dbReference type="NCBI Taxonomy" id="1526571"/>
    <lineage>
        <taxon>Bacteria</taxon>
        <taxon>Pseudomonadati</taxon>
        <taxon>Pseudomonadota</taxon>
        <taxon>Gammaproteobacteria</taxon>
        <taxon>Alteromonadales</taxon>
        <taxon>Alteromonadaceae</taxon>
        <taxon>Lacimicrobium</taxon>
    </lineage>
</organism>
<feature type="region of interest" description="Disordered" evidence="5">
    <location>
        <begin position="208"/>
        <end position="234"/>
    </location>
</feature>